<proteinExistence type="predicted"/>
<accession>A0AAV6NN27</accession>
<evidence type="ECO:0000256" key="1">
    <source>
        <dbReference type="SAM" id="MobiDB-lite"/>
    </source>
</evidence>
<feature type="region of interest" description="Disordered" evidence="1">
    <location>
        <begin position="35"/>
        <end position="56"/>
    </location>
</feature>
<evidence type="ECO:0000313" key="2">
    <source>
        <dbReference type="EMBL" id="KAG6599070.1"/>
    </source>
</evidence>
<organism evidence="2 3">
    <name type="scientific">Cucurbita argyrosperma subsp. sororia</name>
    <dbReference type="NCBI Taxonomy" id="37648"/>
    <lineage>
        <taxon>Eukaryota</taxon>
        <taxon>Viridiplantae</taxon>
        <taxon>Streptophyta</taxon>
        <taxon>Embryophyta</taxon>
        <taxon>Tracheophyta</taxon>
        <taxon>Spermatophyta</taxon>
        <taxon>Magnoliopsida</taxon>
        <taxon>eudicotyledons</taxon>
        <taxon>Gunneridae</taxon>
        <taxon>Pentapetalae</taxon>
        <taxon>rosids</taxon>
        <taxon>fabids</taxon>
        <taxon>Cucurbitales</taxon>
        <taxon>Cucurbitaceae</taxon>
        <taxon>Cucurbiteae</taxon>
        <taxon>Cucurbita</taxon>
    </lineage>
</organism>
<feature type="compositionally biased region" description="Basic and acidic residues" evidence="1">
    <location>
        <begin position="35"/>
        <end position="48"/>
    </location>
</feature>
<evidence type="ECO:0000313" key="3">
    <source>
        <dbReference type="Proteomes" id="UP000685013"/>
    </source>
</evidence>
<sequence length="115" mass="12865">MILGHFRLRESHPQSLLSLISMAYALESTYLSLGKGERQPRKRAEPNKNGEQARPPIVIETTSTSELQTRAGEGVQVALLRLSLPEIVKIPPPLPVVPTNIGLFLRYQLHKVPDY</sequence>
<keyword evidence="3" id="KW-1185">Reference proteome</keyword>
<reference evidence="2 3" key="1">
    <citation type="journal article" date="2021" name="Hortic Res">
        <title>The domestication of Cucurbita argyrosperma as revealed by the genome of its wild relative.</title>
        <authorList>
            <person name="Barrera-Redondo J."/>
            <person name="Sanchez-de la Vega G."/>
            <person name="Aguirre-Liguori J.A."/>
            <person name="Castellanos-Morales G."/>
            <person name="Gutierrez-Guerrero Y.T."/>
            <person name="Aguirre-Dugua X."/>
            <person name="Aguirre-Planter E."/>
            <person name="Tenaillon M.I."/>
            <person name="Lira-Saade R."/>
            <person name="Eguiarte L.E."/>
        </authorList>
    </citation>
    <scope>NUCLEOTIDE SEQUENCE [LARGE SCALE GENOMIC DNA]</scope>
    <source>
        <strain evidence="2">JBR-2021</strain>
    </source>
</reference>
<dbReference type="EMBL" id="JAGKQH010000005">
    <property type="protein sequence ID" value="KAG6599070.1"/>
    <property type="molecule type" value="Genomic_DNA"/>
</dbReference>
<protein>
    <submittedName>
        <fullName evidence="2">Uncharacterized protein</fullName>
    </submittedName>
</protein>
<comment type="caution">
    <text evidence="2">The sequence shown here is derived from an EMBL/GenBank/DDBJ whole genome shotgun (WGS) entry which is preliminary data.</text>
</comment>
<name>A0AAV6NN27_9ROSI</name>
<dbReference type="AlphaFoldDB" id="A0AAV6NN27"/>
<dbReference type="Proteomes" id="UP000685013">
    <property type="component" value="Chromosome 5"/>
</dbReference>
<feature type="non-terminal residue" evidence="2">
    <location>
        <position position="1"/>
    </location>
</feature>
<gene>
    <name evidence="2" type="ORF">SDJN03_08848</name>
</gene>